<dbReference type="InterPro" id="IPR058240">
    <property type="entry name" value="rSAM_sf"/>
</dbReference>
<dbReference type="GO" id="GO:0006779">
    <property type="term" value="P:porphyrin-containing compound biosynthetic process"/>
    <property type="evidence" value="ECO:0007669"/>
    <property type="project" value="InterPro"/>
</dbReference>
<evidence type="ECO:0000313" key="12">
    <source>
        <dbReference type="EMBL" id="NGP77640.1"/>
    </source>
</evidence>
<dbReference type="SUPFAM" id="SSF102114">
    <property type="entry name" value="Radical SAM enzymes"/>
    <property type="match status" value="1"/>
</dbReference>
<accession>A0A6M1SX37</accession>
<proteinExistence type="inferred from homology"/>
<comment type="cofactor">
    <cofactor evidence="1">
        <name>[4Fe-4S] cluster</name>
        <dbReference type="ChEBI" id="CHEBI:49883"/>
    </cofactor>
</comment>
<evidence type="ECO:0000256" key="5">
    <source>
        <dbReference type="ARBA" id="ARBA00022691"/>
    </source>
</evidence>
<dbReference type="GO" id="GO:0051539">
    <property type="term" value="F:4 iron, 4 sulfur cluster binding"/>
    <property type="evidence" value="ECO:0007669"/>
    <property type="project" value="UniProtKB-UniRule"/>
</dbReference>
<reference evidence="12 13" key="1">
    <citation type="submission" date="2020-02" db="EMBL/GenBank/DDBJ databases">
        <title>Balneolaceae bacterium YR4-1, complete genome.</title>
        <authorList>
            <person name="Li Y."/>
            <person name="Wu S."/>
        </authorList>
    </citation>
    <scope>NUCLEOTIDE SEQUENCE [LARGE SCALE GENOMIC DNA]</scope>
    <source>
        <strain evidence="12 13">YR4-1</strain>
    </source>
</reference>
<dbReference type="InterPro" id="IPR006638">
    <property type="entry name" value="Elp3/MiaA/NifB-like_rSAM"/>
</dbReference>
<evidence type="ECO:0000256" key="9">
    <source>
        <dbReference type="ARBA" id="ARBA00023186"/>
    </source>
</evidence>
<keyword evidence="4 10" id="KW-0349">Heme</keyword>
<keyword evidence="10" id="KW-0004">4Fe-4S</keyword>
<dbReference type="SFLD" id="SFLDF00288">
    <property type="entry name" value="HemN-like__clustered_with_nucl"/>
    <property type="match status" value="1"/>
</dbReference>
<keyword evidence="8 10" id="KW-0411">Iron-sulfur</keyword>
<keyword evidence="10" id="KW-0963">Cytoplasm</keyword>
<comment type="function">
    <text evidence="10">Probably acts as a heme chaperone, transferring heme to an unknown acceptor. Binds one molecule of heme per monomer, possibly covalently. Binds 1 [4Fe-4S] cluster. The cluster is coordinated with 3 cysteines and an exchangeable S-adenosyl-L-methionine.</text>
</comment>
<evidence type="ECO:0000256" key="8">
    <source>
        <dbReference type="ARBA" id="ARBA00023014"/>
    </source>
</evidence>
<keyword evidence="7 10" id="KW-0408">Iron</keyword>
<dbReference type="EMBL" id="JAALLT010000004">
    <property type="protein sequence ID" value="NGP77640.1"/>
    <property type="molecule type" value="Genomic_DNA"/>
</dbReference>
<gene>
    <name evidence="12" type="primary">hemW</name>
    <name evidence="12" type="ORF">G3570_13410</name>
</gene>
<evidence type="ECO:0000256" key="2">
    <source>
        <dbReference type="ARBA" id="ARBA00006100"/>
    </source>
</evidence>
<evidence type="ECO:0000256" key="6">
    <source>
        <dbReference type="ARBA" id="ARBA00022723"/>
    </source>
</evidence>
<keyword evidence="5 10" id="KW-0949">S-adenosyl-L-methionine</keyword>
<evidence type="ECO:0000256" key="1">
    <source>
        <dbReference type="ARBA" id="ARBA00001966"/>
    </source>
</evidence>
<dbReference type="InterPro" id="IPR007197">
    <property type="entry name" value="rSAM"/>
</dbReference>
<dbReference type="PANTHER" id="PTHR13932">
    <property type="entry name" value="COPROPORPHYRINIGEN III OXIDASE"/>
    <property type="match status" value="1"/>
</dbReference>
<evidence type="ECO:0000256" key="3">
    <source>
        <dbReference type="ARBA" id="ARBA00017228"/>
    </source>
</evidence>
<evidence type="ECO:0000256" key="4">
    <source>
        <dbReference type="ARBA" id="ARBA00022617"/>
    </source>
</evidence>
<dbReference type="CDD" id="cd01335">
    <property type="entry name" value="Radical_SAM"/>
    <property type="match status" value="1"/>
</dbReference>
<comment type="subcellular location">
    <subcellularLocation>
        <location evidence="10">Cytoplasm</location>
    </subcellularLocation>
</comment>
<keyword evidence="9 10" id="KW-0143">Chaperone</keyword>
<sequence length="385" mass="44413">MSGIYLHIPFCKQSCSYCDFYFVTRTGEQPDFVESMVREIHSYADTDFVNEKVETLYIGGGTPSLLSTEQLEQLMEAVRDTFDTDIRETTIEMNPDDVTKEYLDALRDMGINRVSMGVQSFNPELLKFMNRAHDRQEALKCLELLSKSGFQTFTVDLIYGNPGQSLEELEDDVRELLQFDPPHVSAYSLTIESGTRLGKQVELGRLTPPEDDKVSDHFMLLNELLSNAGVYRYEVSNYSKPGHEAIHNSNYWKHHNYIGMGPGAHSFWWEQDALAERWNNKADLRNYIKFKQTANRDNITEEKDNLSRLELSEERIMMGLRTREGITLKEMEERYGYLFGERQIEYLRKRASEGKVNLTKDGRIVLTDIGIVIADAIILDLITLH</sequence>
<dbReference type="NCBIfam" id="TIGR00539">
    <property type="entry name" value="hemN_rel"/>
    <property type="match status" value="1"/>
</dbReference>
<comment type="caution">
    <text evidence="12">The sequence shown here is derived from an EMBL/GenBank/DDBJ whole genome shotgun (WGS) entry which is preliminary data.</text>
</comment>
<keyword evidence="13" id="KW-1185">Reference proteome</keyword>
<dbReference type="SFLD" id="SFLDG01065">
    <property type="entry name" value="anaerobic_coproporphyrinogen-I"/>
    <property type="match status" value="1"/>
</dbReference>
<dbReference type="SFLD" id="SFLDG01082">
    <property type="entry name" value="B12-binding_domain_containing"/>
    <property type="match status" value="1"/>
</dbReference>
<comment type="similarity">
    <text evidence="2">Belongs to the anaerobic coproporphyrinogen-III oxidase family. HemW subfamily.</text>
</comment>
<dbReference type="GO" id="GO:0005737">
    <property type="term" value="C:cytoplasm"/>
    <property type="evidence" value="ECO:0007669"/>
    <property type="project" value="UniProtKB-SubCell"/>
</dbReference>
<dbReference type="SFLD" id="SFLDS00029">
    <property type="entry name" value="Radical_SAM"/>
    <property type="match status" value="1"/>
</dbReference>
<evidence type="ECO:0000256" key="10">
    <source>
        <dbReference type="RuleBase" id="RU364116"/>
    </source>
</evidence>
<dbReference type="SMART" id="SM00729">
    <property type="entry name" value="Elp3"/>
    <property type="match status" value="1"/>
</dbReference>
<evidence type="ECO:0000256" key="7">
    <source>
        <dbReference type="ARBA" id="ARBA00023004"/>
    </source>
</evidence>
<dbReference type="Gene3D" id="3.20.20.70">
    <property type="entry name" value="Aldolase class I"/>
    <property type="match status" value="1"/>
</dbReference>
<dbReference type="InterPro" id="IPR010723">
    <property type="entry name" value="HemN_C"/>
</dbReference>
<organism evidence="12 13">
    <name type="scientific">Halalkalibaculum roseum</name>
    <dbReference type="NCBI Taxonomy" id="2709311"/>
    <lineage>
        <taxon>Bacteria</taxon>
        <taxon>Pseudomonadati</taxon>
        <taxon>Balneolota</taxon>
        <taxon>Balneolia</taxon>
        <taxon>Balneolales</taxon>
        <taxon>Balneolaceae</taxon>
        <taxon>Halalkalibaculum</taxon>
    </lineage>
</organism>
<dbReference type="Proteomes" id="UP000473278">
    <property type="component" value="Unassembled WGS sequence"/>
</dbReference>
<dbReference type="InterPro" id="IPR013785">
    <property type="entry name" value="Aldolase_TIM"/>
</dbReference>
<dbReference type="GO" id="GO:0046872">
    <property type="term" value="F:metal ion binding"/>
    <property type="evidence" value="ECO:0007669"/>
    <property type="project" value="UniProtKB-UniRule"/>
</dbReference>
<dbReference type="SFLD" id="SFLDF00562">
    <property type="entry name" value="HemN-like__clustered_with_heat"/>
    <property type="match status" value="1"/>
</dbReference>
<name>A0A6M1SX37_9BACT</name>
<protein>
    <recommendedName>
        <fullName evidence="3 10">Heme chaperone HemW</fullName>
    </recommendedName>
</protein>
<dbReference type="Pfam" id="PF06969">
    <property type="entry name" value="HemN_C"/>
    <property type="match status" value="1"/>
</dbReference>
<evidence type="ECO:0000259" key="11">
    <source>
        <dbReference type="PROSITE" id="PS51918"/>
    </source>
</evidence>
<keyword evidence="6 10" id="KW-0479">Metal-binding</keyword>
<dbReference type="GO" id="GO:0004109">
    <property type="term" value="F:coproporphyrinogen oxidase activity"/>
    <property type="evidence" value="ECO:0007669"/>
    <property type="project" value="InterPro"/>
</dbReference>
<dbReference type="Pfam" id="PF04055">
    <property type="entry name" value="Radical_SAM"/>
    <property type="match status" value="1"/>
</dbReference>
<feature type="domain" description="Radical SAM core" evidence="11">
    <location>
        <begin position="1"/>
        <end position="232"/>
    </location>
</feature>
<dbReference type="AlphaFoldDB" id="A0A6M1SX37"/>
<dbReference type="RefSeq" id="WP_165143216.1">
    <property type="nucleotide sequence ID" value="NZ_JAALLT010000004.1"/>
</dbReference>
<dbReference type="PANTHER" id="PTHR13932:SF5">
    <property type="entry name" value="RADICAL S-ADENOSYL METHIONINE DOMAIN-CONTAINING PROTEIN 1, MITOCHONDRIAL"/>
    <property type="match status" value="1"/>
</dbReference>
<evidence type="ECO:0000313" key="13">
    <source>
        <dbReference type="Proteomes" id="UP000473278"/>
    </source>
</evidence>
<dbReference type="InterPro" id="IPR034505">
    <property type="entry name" value="Coproporphyrinogen-III_oxidase"/>
</dbReference>
<dbReference type="PROSITE" id="PS51918">
    <property type="entry name" value="RADICAL_SAM"/>
    <property type="match status" value="1"/>
</dbReference>
<dbReference type="InterPro" id="IPR004559">
    <property type="entry name" value="HemW-like"/>
</dbReference>